<dbReference type="Gene3D" id="1.20.1560.10">
    <property type="entry name" value="ABC transporter type 1, transmembrane domain"/>
    <property type="match status" value="1"/>
</dbReference>
<dbReference type="InterPro" id="IPR017871">
    <property type="entry name" value="ABC_transporter-like_CS"/>
</dbReference>
<dbReference type="SMART" id="SM00382">
    <property type="entry name" value="AAA"/>
    <property type="match status" value="1"/>
</dbReference>
<gene>
    <name evidence="12" type="ORF">HLV38_01045</name>
</gene>
<dbReference type="InterPro" id="IPR036640">
    <property type="entry name" value="ABC1_TM_sf"/>
</dbReference>
<dbReference type="PROSITE" id="PS50893">
    <property type="entry name" value="ABC_TRANSPORTER_2"/>
    <property type="match status" value="1"/>
</dbReference>
<sequence>MMDKRLLSLVPEAMRHVLATVGWQWFGLLANIALVWGVVDVLVSAAAQGMDAVVRNLPLIALALAGKVAASILSQRSSFRASERIKFVLREKIYRKLMRLGPSYTEHVATAEVVQVSVEGTEQLETYFGQFLPQLFYAVAAPLTLFVVVLPLSWQAAVVLLVFVPLIPLTIMMVQKIAARLLSKYWDQYTQLGDGFLENLQGLTTLKVYGADAARHERMNADAEHFRVITMKVLRMQLNSIVIMDAVALGGAAAGIGVALFQWADGALPWASFLLIVLLSAEFFLPMRTLGSFFHIAMNGMAASKKIFRLLAAPEPPARTAEARPGDAVTLDHVSFGYDDERTVLHDVSLSVPRTGLVAVVGASGSGKSTVAHLMAGGSERYRGDVLIGANQVRDISEDSLARHMTTVRIGSYLFAGTVRSNLAMANPQAGDEQMWAALDSAALSDFLRGQQGLDTPIDDEGANLSGGQRQRLALARALLHDSDLYVFDEATSNIDVESEERIMDVVAALAQVKAVVVISHRLANVVGADCIHVLEQGRLVGSGTHEQLLDSCSAYERLWSSQRALEQYRGGDRHEAR</sequence>
<dbReference type="KEGG" id="bwa:HLV38_01045"/>
<evidence type="ECO:0000313" key="12">
    <source>
        <dbReference type="EMBL" id="QKF06861.1"/>
    </source>
</evidence>
<keyword evidence="8 9" id="KW-0472">Membrane</keyword>
<dbReference type="RefSeq" id="WP_173163498.1">
    <property type="nucleotide sequence ID" value="NZ_CP053716.1"/>
</dbReference>
<dbReference type="SUPFAM" id="SSF52540">
    <property type="entry name" value="P-loop containing nucleoside triphosphate hydrolases"/>
    <property type="match status" value="1"/>
</dbReference>
<protein>
    <submittedName>
        <fullName evidence="12">ABC transporter ATP-binding protein/permease</fullName>
    </submittedName>
</protein>
<evidence type="ECO:0000256" key="1">
    <source>
        <dbReference type="ARBA" id="ARBA00004651"/>
    </source>
</evidence>
<dbReference type="GO" id="GO:0140359">
    <property type="term" value="F:ABC-type transporter activity"/>
    <property type="evidence" value="ECO:0007669"/>
    <property type="project" value="InterPro"/>
</dbReference>
<dbReference type="FunFam" id="3.40.50.300:FF:000854">
    <property type="entry name" value="Multidrug ABC transporter ATP-binding protein"/>
    <property type="match status" value="1"/>
</dbReference>
<feature type="transmembrane region" description="Helical" evidence="9">
    <location>
        <begin position="241"/>
        <end position="261"/>
    </location>
</feature>
<accession>A0A6M8J182</accession>
<dbReference type="SUPFAM" id="SSF90123">
    <property type="entry name" value="ABC transporter transmembrane region"/>
    <property type="match status" value="1"/>
</dbReference>
<feature type="transmembrane region" description="Helical" evidence="9">
    <location>
        <begin position="267"/>
        <end position="285"/>
    </location>
</feature>
<dbReference type="InterPro" id="IPR039421">
    <property type="entry name" value="Type_1_exporter"/>
</dbReference>
<dbReference type="GO" id="GO:0034040">
    <property type="term" value="F:ATPase-coupled lipid transmembrane transporter activity"/>
    <property type="evidence" value="ECO:0007669"/>
    <property type="project" value="TreeGrafter"/>
</dbReference>
<dbReference type="AlphaFoldDB" id="A0A6M8J182"/>
<dbReference type="PROSITE" id="PS00211">
    <property type="entry name" value="ABC_TRANSPORTER_1"/>
    <property type="match status" value="1"/>
</dbReference>
<feature type="domain" description="ABC transmembrane type-1" evidence="11">
    <location>
        <begin position="17"/>
        <end position="299"/>
    </location>
</feature>
<dbReference type="PANTHER" id="PTHR24221:SF654">
    <property type="entry name" value="ATP-BINDING CASSETTE SUB-FAMILY B MEMBER 6"/>
    <property type="match status" value="1"/>
</dbReference>
<dbReference type="Gene3D" id="3.40.50.300">
    <property type="entry name" value="P-loop containing nucleotide triphosphate hydrolases"/>
    <property type="match status" value="1"/>
</dbReference>
<dbReference type="InterPro" id="IPR011527">
    <property type="entry name" value="ABC1_TM_dom"/>
</dbReference>
<reference evidence="13" key="1">
    <citation type="submission" date="2020-05" db="EMBL/GenBank/DDBJ databases">
        <title>Novel species in genus Nocardioides.</title>
        <authorList>
            <person name="Zhang G."/>
        </authorList>
    </citation>
    <scope>NUCLEOTIDE SEQUENCE [LARGE SCALE GENOMIC DNA]</scope>
    <source>
        <strain evidence="13">zg-1050</strain>
    </source>
</reference>
<dbReference type="Proteomes" id="UP000503297">
    <property type="component" value="Chromosome"/>
</dbReference>
<dbReference type="CDD" id="cd18781">
    <property type="entry name" value="ABC_6TM_AarD_CydDC_like"/>
    <property type="match status" value="1"/>
</dbReference>
<dbReference type="Pfam" id="PF00664">
    <property type="entry name" value="ABC_membrane"/>
    <property type="match status" value="1"/>
</dbReference>
<evidence type="ECO:0000256" key="6">
    <source>
        <dbReference type="ARBA" id="ARBA00022840"/>
    </source>
</evidence>
<feature type="domain" description="ABC transporter" evidence="10">
    <location>
        <begin position="329"/>
        <end position="562"/>
    </location>
</feature>
<dbReference type="InterPro" id="IPR003593">
    <property type="entry name" value="AAA+_ATPase"/>
</dbReference>
<feature type="transmembrane region" description="Helical" evidence="9">
    <location>
        <begin position="131"/>
        <end position="150"/>
    </location>
</feature>
<keyword evidence="3" id="KW-1003">Cell membrane</keyword>
<evidence type="ECO:0000256" key="8">
    <source>
        <dbReference type="ARBA" id="ARBA00023136"/>
    </source>
</evidence>
<keyword evidence="6 12" id="KW-0067">ATP-binding</keyword>
<organism evidence="12 13">
    <name type="scientific">Berryella wangjianweii</name>
    <dbReference type="NCBI Taxonomy" id="2734634"/>
    <lineage>
        <taxon>Bacteria</taxon>
        <taxon>Bacillati</taxon>
        <taxon>Actinomycetota</taxon>
        <taxon>Coriobacteriia</taxon>
        <taxon>Eggerthellales</taxon>
        <taxon>Eggerthellaceae</taxon>
        <taxon>Berryella</taxon>
    </lineage>
</organism>
<proteinExistence type="predicted"/>
<keyword evidence="4 9" id="KW-0812">Transmembrane</keyword>
<name>A0A6M8J182_9ACTN</name>
<evidence type="ECO:0000256" key="2">
    <source>
        <dbReference type="ARBA" id="ARBA00022448"/>
    </source>
</evidence>
<comment type="subcellular location">
    <subcellularLocation>
        <location evidence="1">Cell membrane</location>
        <topology evidence="1">Multi-pass membrane protein</topology>
    </subcellularLocation>
</comment>
<keyword evidence="13" id="KW-1185">Reference proteome</keyword>
<evidence type="ECO:0000256" key="9">
    <source>
        <dbReference type="SAM" id="Phobius"/>
    </source>
</evidence>
<keyword evidence="2" id="KW-0813">Transport</keyword>
<dbReference type="GO" id="GO:0005524">
    <property type="term" value="F:ATP binding"/>
    <property type="evidence" value="ECO:0007669"/>
    <property type="project" value="UniProtKB-KW"/>
</dbReference>
<dbReference type="PROSITE" id="PS50929">
    <property type="entry name" value="ABC_TM1F"/>
    <property type="match status" value="1"/>
</dbReference>
<dbReference type="Pfam" id="PF00005">
    <property type="entry name" value="ABC_tran"/>
    <property type="match status" value="1"/>
</dbReference>
<evidence type="ECO:0000256" key="4">
    <source>
        <dbReference type="ARBA" id="ARBA00022692"/>
    </source>
</evidence>
<evidence type="ECO:0000256" key="3">
    <source>
        <dbReference type="ARBA" id="ARBA00022475"/>
    </source>
</evidence>
<keyword evidence="5" id="KW-0547">Nucleotide-binding</keyword>
<dbReference type="GO" id="GO:0005886">
    <property type="term" value="C:plasma membrane"/>
    <property type="evidence" value="ECO:0007669"/>
    <property type="project" value="UniProtKB-SubCell"/>
</dbReference>
<evidence type="ECO:0000256" key="7">
    <source>
        <dbReference type="ARBA" id="ARBA00022989"/>
    </source>
</evidence>
<dbReference type="PANTHER" id="PTHR24221">
    <property type="entry name" value="ATP-BINDING CASSETTE SUB-FAMILY B"/>
    <property type="match status" value="1"/>
</dbReference>
<evidence type="ECO:0000313" key="13">
    <source>
        <dbReference type="Proteomes" id="UP000503297"/>
    </source>
</evidence>
<dbReference type="InterPro" id="IPR027417">
    <property type="entry name" value="P-loop_NTPase"/>
</dbReference>
<feature type="transmembrane region" description="Helical" evidence="9">
    <location>
        <begin position="156"/>
        <end position="174"/>
    </location>
</feature>
<dbReference type="EMBL" id="CP053716">
    <property type="protein sequence ID" value="QKF06861.1"/>
    <property type="molecule type" value="Genomic_DNA"/>
</dbReference>
<keyword evidence="7 9" id="KW-1133">Transmembrane helix</keyword>
<dbReference type="InterPro" id="IPR003439">
    <property type="entry name" value="ABC_transporter-like_ATP-bd"/>
</dbReference>
<evidence type="ECO:0000256" key="5">
    <source>
        <dbReference type="ARBA" id="ARBA00022741"/>
    </source>
</evidence>
<evidence type="ECO:0000259" key="11">
    <source>
        <dbReference type="PROSITE" id="PS50929"/>
    </source>
</evidence>
<dbReference type="GO" id="GO:0016887">
    <property type="term" value="F:ATP hydrolysis activity"/>
    <property type="evidence" value="ECO:0007669"/>
    <property type="project" value="InterPro"/>
</dbReference>
<evidence type="ECO:0000259" key="10">
    <source>
        <dbReference type="PROSITE" id="PS50893"/>
    </source>
</evidence>
<feature type="transmembrane region" description="Helical" evidence="9">
    <location>
        <begin position="21"/>
        <end position="47"/>
    </location>
</feature>